<comment type="subcellular location">
    <subcellularLocation>
        <location evidence="1">Nucleus</location>
    </subcellularLocation>
</comment>
<dbReference type="GO" id="GO:0031519">
    <property type="term" value="C:PcG protein complex"/>
    <property type="evidence" value="ECO:0007669"/>
    <property type="project" value="TreeGrafter"/>
</dbReference>
<dbReference type="InterPro" id="IPR013087">
    <property type="entry name" value="Znf_C2H2_type"/>
</dbReference>
<dbReference type="Pfam" id="PF00096">
    <property type="entry name" value="zf-C2H2"/>
    <property type="match status" value="4"/>
</dbReference>
<evidence type="ECO:0000256" key="1">
    <source>
        <dbReference type="ARBA" id="ARBA00004123"/>
    </source>
</evidence>
<evidence type="ECO:0000256" key="6">
    <source>
        <dbReference type="ARBA" id="ARBA00023242"/>
    </source>
</evidence>
<dbReference type="InterPro" id="IPR036236">
    <property type="entry name" value="Znf_C2H2_sf"/>
</dbReference>
<dbReference type="GO" id="GO:0008270">
    <property type="term" value="F:zinc ion binding"/>
    <property type="evidence" value="ECO:0007669"/>
    <property type="project" value="UniProtKB-KW"/>
</dbReference>
<feature type="domain" description="C2H2-type" evidence="9">
    <location>
        <begin position="28"/>
        <end position="57"/>
    </location>
</feature>
<dbReference type="Proteomes" id="UP001304243">
    <property type="component" value="Unassembled WGS sequence"/>
</dbReference>
<dbReference type="SMART" id="SM00355">
    <property type="entry name" value="ZnF_C2H2"/>
    <property type="match status" value="4"/>
</dbReference>
<dbReference type="GeneID" id="89946331"/>
<evidence type="ECO:0000313" key="10">
    <source>
        <dbReference type="EMBL" id="KAK4515020.1"/>
    </source>
</evidence>
<dbReference type="FunFam" id="3.30.160.60:FF:000512">
    <property type="entry name" value="zinc finger protein 197 isoform X1"/>
    <property type="match status" value="1"/>
</dbReference>
<dbReference type="FunFam" id="3.30.160.60:FF:000624">
    <property type="entry name" value="zinc finger protein 697"/>
    <property type="match status" value="1"/>
</dbReference>
<feature type="domain" description="C2H2-type" evidence="9">
    <location>
        <begin position="118"/>
        <end position="139"/>
    </location>
</feature>
<comment type="caution">
    <text evidence="10">The sequence shown here is derived from an EMBL/GenBank/DDBJ whole genome shotgun (WGS) entry which is preliminary data.</text>
</comment>
<evidence type="ECO:0000256" key="2">
    <source>
        <dbReference type="ARBA" id="ARBA00022723"/>
    </source>
</evidence>
<organism evidence="10 11">
    <name type="scientific">Mucor velutinosus</name>
    <dbReference type="NCBI Taxonomy" id="708070"/>
    <lineage>
        <taxon>Eukaryota</taxon>
        <taxon>Fungi</taxon>
        <taxon>Fungi incertae sedis</taxon>
        <taxon>Mucoromycota</taxon>
        <taxon>Mucoromycotina</taxon>
        <taxon>Mucoromycetes</taxon>
        <taxon>Mucorales</taxon>
        <taxon>Mucorineae</taxon>
        <taxon>Mucoraceae</taxon>
        <taxon>Mucor</taxon>
    </lineage>
</organism>
<dbReference type="PANTHER" id="PTHR14003">
    <property type="entry name" value="TRANSCRIPTIONAL REPRESSOR PROTEIN YY"/>
    <property type="match status" value="1"/>
</dbReference>
<evidence type="ECO:0000256" key="4">
    <source>
        <dbReference type="ARBA" id="ARBA00022771"/>
    </source>
</evidence>
<accession>A0AAN7DFL9</accession>
<proteinExistence type="predicted"/>
<protein>
    <recommendedName>
        <fullName evidence="9">C2H2-type domain-containing protein</fullName>
    </recommendedName>
</protein>
<dbReference type="GO" id="GO:0000785">
    <property type="term" value="C:chromatin"/>
    <property type="evidence" value="ECO:0007669"/>
    <property type="project" value="TreeGrafter"/>
</dbReference>
<dbReference type="PANTHER" id="PTHR14003:SF19">
    <property type="entry name" value="YY2 TRANSCRIPTION FACTOR"/>
    <property type="match status" value="1"/>
</dbReference>
<dbReference type="SUPFAM" id="SSF57667">
    <property type="entry name" value="beta-beta-alpha zinc fingers"/>
    <property type="match status" value="2"/>
</dbReference>
<evidence type="ECO:0000256" key="8">
    <source>
        <dbReference type="SAM" id="MobiDB-lite"/>
    </source>
</evidence>
<keyword evidence="3" id="KW-0677">Repeat</keyword>
<evidence type="ECO:0000256" key="5">
    <source>
        <dbReference type="ARBA" id="ARBA00022833"/>
    </source>
</evidence>
<sequence length="244" mass="28431">MDILNLLNHPTMSRPAITSKSNTQHKPYQCNWHDCEKRFSRRSDLSRHRRIHTGEKPFQCHWPGCKKQFIQRSALTVHTRTHTGERPHVCEVSCCRKSFSDSSSLARHRRTHTGNRPYACECGKSFTRKATLLRHQKAHHLPGSLTLMPEHRPQPAQQQQQQQTKYNYEMLSNYHRSESPESSDHSSESSITRYSPLLSPVMDSYKQSKQQQHHAASACMHPSSPIDMNSYILPPLQYYHYIKT</sequence>
<feature type="domain" description="C2H2-type" evidence="9">
    <location>
        <begin position="88"/>
        <end position="117"/>
    </location>
</feature>
<dbReference type="PROSITE" id="PS00028">
    <property type="entry name" value="ZINC_FINGER_C2H2_1"/>
    <property type="match status" value="3"/>
</dbReference>
<dbReference type="FunFam" id="3.30.160.60:FF:002343">
    <property type="entry name" value="Zinc finger protein 33A"/>
    <property type="match status" value="1"/>
</dbReference>
<keyword evidence="5" id="KW-0862">Zinc</keyword>
<gene>
    <name evidence="10" type="ORF">ATC70_002629</name>
</gene>
<feature type="domain" description="C2H2-type" evidence="9">
    <location>
        <begin position="58"/>
        <end position="87"/>
    </location>
</feature>
<feature type="region of interest" description="Disordered" evidence="8">
    <location>
        <begin position="144"/>
        <end position="163"/>
    </location>
</feature>
<keyword evidence="6" id="KW-0539">Nucleus</keyword>
<dbReference type="FunFam" id="3.30.160.60:FF:000125">
    <property type="entry name" value="Putative zinc finger protein 143"/>
    <property type="match status" value="1"/>
</dbReference>
<evidence type="ECO:0000256" key="3">
    <source>
        <dbReference type="ARBA" id="ARBA00022737"/>
    </source>
</evidence>
<evidence type="ECO:0000313" key="11">
    <source>
        <dbReference type="Proteomes" id="UP001304243"/>
    </source>
</evidence>
<keyword evidence="4 7" id="KW-0863">Zinc-finger</keyword>
<dbReference type="GO" id="GO:0000978">
    <property type="term" value="F:RNA polymerase II cis-regulatory region sequence-specific DNA binding"/>
    <property type="evidence" value="ECO:0007669"/>
    <property type="project" value="TreeGrafter"/>
</dbReference>
<evidence type="ECO:0000259" key="9">
    <source>
        <dbReference type="PROSITE" id="PS50157"/>
    </source>
</evidence>
<keyword evidence="11" id="KW-1185">Reference proteome</keyword>
<dbReference type="Gene3D" id="3.30.160.60">
    <property type="entry name" value="Classic Zinc Finger"/>
    <property type="match status" value="4"/>
</dbReference>
<reference evidence="10 11" key="1">
    <citation type="submission" date="2022-11" db="EMBL/GenBank/DDBJ databases">
        <title>Mucor velutinosus strain NIH1002 WGS.</title>
        <authorList>
            <person name="Subramanian P."/>
            <person name="Mullikin J.C."/>
            <person name="Segre J.A."/>
            <person name="Zelazny A.M."/>
        </authorList>
    </citation>
    <scope>NUCLEOTIDE SEQUENCE [LARGE SCALE GENOMIC DNA]</scope>
    <source>
        <strain evidence="10 11">NIH1002</strain>
    </source>
</reference>
<keyword evidence="2" id="KW-0479">Metal-binding</keyword>
<dbReference type="AlphaFoldDB" id="A0AAN7DFL9"/>
<dbReference type="EMBL" id="JASEJX010000015">
    <property type="protein sequence ID" value="KAK4515020.1"/>
    <property type="molecule type" value="Genomic_DNA"/>
</dbReference>
<dbReference type="GO" id="GO:0005667">
    <property type="term" value="C:transcription regulator complex"/>
    <property type="evidence" value="ECO:0007669"/>
    <property type="project" value="TreeGrafter"/>
</dbReference>
<evidence type="ECO:0000256" key="7">
    <source>
        <dbReference type="PROSITE-ProRule" id="PRU00042"/>
    </source>
</evidence>
<dbReference type="PROSITE" id="PS50157">
    <property type="entry name" value="ZINC_FINGER_C2H2_2"/>
    <property type="match status" value="4"/>
</dbReference>
<dbReference type="GO" id="GO:0000981">
    <property type="term" value="F:DNA-binding transcription factor activity, RNA polymerase II-specific"/>
    <property type="evidence" value="ECO:0007669"/>
    <property type="project" value="TreeGrafter"/>
</dbReference>
<dbReference type="RefSeq" id="XP_064681686.1">
    <property type="nucleotide sequence ID" value="XM_064822000.1"/>
</dbReference>
<name>A0AAN7DFL9_9FUNG</name>